<dbReference type="Gene3D" id="1.20.120.490">
    <property type="entry name" value="Hypothetical protein TM1646-like domain"/>
    <property type="match status" value="1"/>
</dbReference>
<name>A0A7C5HBP8_UNCW3</name>
<gene>
    <name evidence="1" type="ORF">ENL19_02270</name>
</gene>
<accession>A0A7C5HBP8</accession>
<proteinExistence type="predicted"/>
<dbReference type="SUPFAM" id="SSF158397">
    <property type="entry name" value="TM1646-like"/>
    <property type="match status" value="1"/>
</dbReference>
<dbReference type="Proteomes" id="UP000886110">
    <property type="component" value="Unassembled WGS sequence"/>
</dbReference>
<dbReference type="InterPro" id="IPR005585">
    <property type="entry name" value="DUF327"/>
</dbReference>
<sequence length="152" mass="18099">MIELEKTIKEKKSIHLTKKKAKKKVTEKVNVVHSRFYDELQNQELEEYRLEFDKLVDEIIEQGERFAKNPTLAELKKYKSMIKQFLKHVTDNMVRIEHYAGGKFRQKIYTLARIVDDRLKALSDLIMSNQIKNIDLMSKLDEIRGLLIDLYK</sequence>
<reference evidence="1" key="1">
    <citation type="journal article" date="2020" name="mSystems">
        <title>Genome- and Community-Level Interaction Insights into Carbon Utilization and Element Cycling Functions of Hydrothermarchaeota in Hydrothermal Sediment.</title>
        <authorList>
            <person name="Zhou Z."/>
            <person name="Liu Y."/>
            <person name="Xu W."/>
            <person name="Pan J."/>
            <person name="Luo Z.H."/>
            <person name="Li M."/>
        </authorList>
    </citation>
    <scope>NUCLEOTIDE SEQUENCE [LARGE SCALE GENOMIC DNA]</scope>
    <source>
        <strain evidence="1">HyVt-74</strain>
    </source>
</reference>
<dbReference type="Pfam" id="PF03885">
    <property type="entry name" value="DUF327"/>
    <property type="match status" value="1"/>
</dbReference>
<comment type="caution">
    <text evidence="1">The sequence shown here is derived from an EMBL/GenBank/DDBJ whole genome shotgun (WGS) entry which is preliminary data.</text>
</comment>
<dbReference type="EMBL" id="DRTB01000169">
    <property type="protein sequence ID" value="HHE04870.1"/>
    <property type="molecule type" value="Genomic_DNA"/>
</dbReference>
<dbReference type="InterPro" id="IPR024042">
    <property type="entry name" value="TM1646-like_dom_sf"/>
</dbReference>
<protein>
    <submittedName>
        <fullName evidence="1">DUF327 family protein</fullName>
    </submittedName>
</protein>
<dbReference type="AlphaFoldDB" id="A0A7C5HBP8"/>
<organism evidence="1">
    <name type="scientific">candidate division WOR-3 bacterium</name>
    <dbReference type="NCBI Taxonomy" id="2052148"/>
    <lineage>
        <taxon>Bacteria</taxon>
        <taxon>Bacteria division WOR-3</taxon>
    </lineage>
</organism>
<evidence type="ECO:0000313" key="1">
    <source>
        <dbReference type="EMBL" id="HHE04870.1"/>
    </source>
</evidence>